<keyword evidence="2" id="KW-1185">Reference proteome</keyword>
<accession>A0A9N8V3J3</accession>
<gene>
    <name evidence="1" type="ORF">FCALED_LOCUS570</name>
</gene>
<evidence type="ECO:0000313" key="2">
    <source>
        <dbReference type="Proteomes" id="UP000789570"/>
    </source>
</evidence>
<sequence length="61" mass="7697">MYEYYEYSTEHKFQNRRNCSVDWHEECFSRYEIVSGRRHHIISYRVYDDNDNYDSGEFRSL</sequence>
<dbReference type="Proteomes" id="UP000789570">
    <property type="component" value="Unassembled WGS sequence"/>
</dbReference>
<comment type="caution">
    <text evidence="1">The sequence shown here is derived from an EMBL/GenBank/DDBJ whole genome shotgun (WGS) entry which is preliminary data.</text>
</comment>
<organism evidence="1 2">
    <name type="scientific">Funneliformis caledonium</name>
    <dbReference type="NCBI Taxonomy" id="1117310"/>
    <lineage>
        <taxon>Eukaryota</taxon>
        <taxon>Fungi</taxon>
        <taxon>Fungi incertae sedis</taxon>
        <taxon>Mucoromycota</taxon>
        <taxon>Glomeromycotina</taxon>
        <taxon>Glomeromycetes</taxon>
        <taxon>Glomerales</taxon>
        <taxon>Glomeraceae</taxon>
        <taxon>Funneliformis</taxon>
    </lineage>
</organism>
<evidence type="ECO:0000313" key="1">
    <source>
        <dbReference type="EMBL" id="CAG8441459.1"/>
    </source>
</evidence>
<dbReference type="EMBL" id="CAJVPQ010000056">
    <property type="protein sequence ID" value="CAG8441459.1"/>
    <property type="molecule type" value="Genomic_DNA"/>
</dbReference>
<reference evidence="1" key="1">
    <citation type="submission" date="2021-06" db="EMBL/GenBank/DDBJ databases">
        <authorList>
            <person name="Kallberg Y."/>
            <person name="Tangrot J."/>
            <person name="Rosling A."/>
        </authorList>
    </citation>
    <scope>NUCLEOTIDE SEQUENCE</scope>
    <source>
        <strain evidence="1">UK204</strain>
    </source>
</reference>
<protein>
    <submittedName>
        <fullName evidence="1">6594_t:CDS:1</fullName>
    </submittedName>
</protein>
<dbReference type="AlphaFoldDB" id="A0A9N8V3J3"/>
<proteinExistence type="predicted"/>
<name>A0A9N8V3J3_9GLOM</name>